<evidence type="ECO:0000313" key="3">
    <source>
        <dbReference type="Proteomes" id="UP001142462"/>
    </source>
</evidence>
<reference evidence="2" key="2">
    <citation type="submission" date="2023-01" db="EMBL/GenBank/DDBJ databases">
        <authorList>
            <person name="Sun Q."/>
            <person name="Evtushenko L."/>
        </authorList>
    </citation>
    <scope>NUCLEOTIDE SEQUENCE</scope>
    <source>
        <strain evidence="2">VKM Ac-1020</strain>
    </source>
</reference>
<dbReference type="EMBL" id="BSEJ01000001">
    <property type="protein sequence ID" value="GLJ59905.1"/>
    <property type="molecule type" value="Genomic_DNA"/>
</dbReference>
<keyword evidence="1" id="KW-1133">Transmembrane helix</keyword>
<proteinExistence type="predicted"/>
<feature type="transmembrane region" description="Helical" evidence="1">
    <location>
        <begin position="85"/>
        <end position="105"/>
    </location>
</feature>
<sequence>MRMAVETSKKPTPVWIVSTIAGAFGLLYAYAVWSGVSYLVLYAQIASQYGTSLTPMAAVVLVLAIAVPVVLFFVALFAGMRRGGVTLALLLAGGLMLTAVFWMNAQAYTASTAFLAV</sequence>
<evidence type="ECO:0000313" key="2">
    <source>
        <dbReference type="EMBL" id="GLJ59905.1"/>
    </source>
</evidence>
<dbReference type="AlphaFoldDB" id="A0A9W6LV72"/>
<keyword evidence="3" id="KW-1185">Reference proteome</keyword>
<dbReference type="Proteomes" id="UP001142462">
    <property type="component" value="Unassembled WGS sequence"/>
</dbReference>
<organism evidence="2 3">
    <name type="scientific">Microbacterium barkeri</name>
    <dbReference type="NCBI Taxonomy" id="33917"/>
    <lineage>
        <taxon>Bacteria</taxon>
        <taxon>Bacillati</taxon>
        <taxon>Actinomycetota</taxon>
        <taxon>Actinomycetes</taxon>
        <taxon>Micrococcales</taxon>
        <taxon>Microbacteriaceae</taxon>
        <taxon>Microbacterium</taxon>
    </lineage>
</organism>
<gene>
    <name evidence="2" type="ORF">GCM10017576_00340</name>
</gene>
<keyword evidence="1" id="KW-0812">Transmembrane</keyword>
<accession>A0A9W6LV72</accession>
<keyword evidence="1" id="KW-0472">Membrane</keyword>
<name>A0A9W6LV72_9MICO</name>
<comment type="caution">
    <text evidence="2">The sequence shown here is derived from an EMBL/GenBank/DDBJ whole genome shotgun (WGS) entry which is preliminary data.</text>
</comment>
<feature type="transmembrane region" description="Helical" evidence="1">
    <location>
        <begin position="12"/>
        <end position="33"/>
    </location>
</feature>
<feature type="transmembrane region" description="Helical" evidence="1">
    <location>
        <begin position="53"/>
        <end position="78"/>
    </location>
</feature>
<protein>
    <submittedName>
        <fullName evidence="2">Uncharacterized protein</fullName>
    </submittedName>
</protein>
<reference evidence="2" key="1">
    <citation type="journal article" date="2014" name="Int. J. Syst. Evol. Microbiol.">
        <title>Complete genome sequence of Corynebacterium casei LMG S-19264T (=DSM 44701T), isolated from a smear-ripened cheese.</title>
        <authorList>
            <consortium name="US DOE Joint Genome Institute (JGI-PGF)"/>
            <person name="Walter F."/>
            <person name="Albersmeier A."/>
            <person name="Kalinowski J."/>
            <person name="Ruckert C."/>
        </authorList>
    </citation>
    <scope>NUCLEOTIDE SEQUENCE</scope>
    <source>
        <strain evidence="2">VKM Ac-1020</strain>
    </source>
</reference>
<evidence type="ECO:0000256" key="1">
    <source>
        <dbReference type="SAM" id="Phobius"/>
    </source>
</evidence>